<keyword evidence="3" id="KW-1185">Reference proteome</keyword>
<evidence type="ECO:0000313" key="2">
    <source>
        <dbReference type="EMBL" id="MFD2934862.1"/>
    </source>
</evidence>
<dbReference type="Proteomes" id="UP001597512">
    <property type="component" value="Unassembled WGS sequence"/>
</dbReference>
<evidence type="ECO:0000313" key="3">
    <source>
        <dbReference type="Proteomes" id="UP001597512"/>
    </source>
</evidence>
<proteinExistence type="predicted"/>
<evidence type="ECO:0000256" key="1">
    <source>
        <dbReference type="SAM" id="Phobius"/>
    </source>
</evidence>
<sequence>MEKRNVYRLATILCGLLAIAISTRVDMITWQWQDDKPMGAALGLLSAVFATQWFYYQNRQDETSLQTRWQAWLRRLLL</sequence>
<organism evidence="2 3">
    <name type="scientific">Spirosoma flavum</name>
    <dbReference type="NCBI Taxonomy" id="2048557"/>
    <lineage>
        <taxon>Bacteria</taxon>
        <taxon>Pseudomonadati</taxon>
        <taxon>Bacteroidota</taxon>
        <taxon>Cytophagia</taxon>
        <taxon>Cytophagales</taxon>
        <taxon>Cytophagaceae</taxon>
        <taxon>Spirosoma</taxon>
    </lineage>
</organism>
<dbReference type="RefSeq" id="WP_381501674.1">
    <property type="nucleotide sequence ID" value="NZ_JBHUOM010000007.1"/>
</dbReference>
<comment type="caution">
    <text evidence="2">The sequence shown here is derived from an EMBL/GenBank/DDBJ whole genome shotgun (WGS) entry which is preliminary data.</text>
</comment>
<name>A0ABW6AI81_9BACT</name>
<reference evidence="3" key="1">
    <citation type="journal article" date="2019" name="Int. J. Syst. Evol. Microbiol.">
        <title>The Global Catalogue of Microorganisms (GCM) 10K type strain sequencing project: providing services to taxonomists for standard genome sequencing and annotation.</title>
        <authorList>
            <consortium name="The Broad Institute Genomics Platform"/>
            <consortium name="The Broad Institute Genome Sequencing Center for Infectious Disease"/>
            <person name="Wu L."/>
            <person name="Ma J."/>
        </authorList>
    </citation>
    <scope>NUCLEOTIDE SEQUENCE [LARGE SCALE GENOMIC DNA]</scope>
    <source>
        <strain evidence="3">KCTC 52490</strain>
    </source>
</reference>
<gene>
    <name evidence="2" type="ORF">ACFS25_13790</name>
</gene>
<feature type="transmembrane region" description="Helical" evidence="1">
    <location>
        <begin position="38"/>
        <end position="56"/>
    </location>
</feature>
<keyword evidence="1" id="KW-0472">Membrane</keyword>
<dbReference type="EMBL" id="JBHUOM010000007">
    <property type="protein sequence ID" value="MFD2934862.1"/>
    <property type="molecule type" value="Genomic_DNA"/>
</dbReference>
<keyword evidence="1" id="KW-0812">Transmembrane</keyword>
<protein>
    <submittedName>
        <fullName evidence="2">Uncharacterized protein</fullName>
    </submittedName>
</protein>
<accession>A0ABW6AI81</accession>
<keyword evidence="1" id="KW-1133">Transmembrane helix</keyword>